<feature type="domain" description="Thioredoxin-like fold" evidence="3">
    <location>
        <begin position="134"/>
        <end position="294"/>
    </location>
</feature>
<keyword evidence="5" id="KW-1185">Reference proteome</keyword>
<keyword evidence="2" id="KW-0812">Transmembrane</keyword>
<comment type="caution">
    <text evidence="4">The sequence shown here is derived from an EMBL/GenBank/DDBJ whole genome shotgun (WGS) entry which is preliminary data.</text>
</comment>
<dbReference type="SUPFAM" id="SSF52833">
    <property type="entry name" value="Thioredoxin-like"/>
    <property type="match status" value="1"/>
</dbReference>
<evidence type="ECO:0000313" key="4">
    <source>
        <dbReference type="EMBL" id="RUQ98118.1"/>
    </source>
</evidence>
<accession>A0A433JP28</accession>
<dbReference type="Pfam" id="PF13462">
    <property type="entry name" value="Thioredoxin_4"/>
    <property type="match status" value="1"/>
</dbReference>
<evidence type="ECO:0000259" key="3">
    <source>
        <dbReference type="Pfam" id="PF13462"/>
    </source>
</evidence>
<dbReference type="Gene3D" id="3.40.30.10">
    <property type="entry name" value="Glutaredoxin"/>
    <property type="match status" value="1"/>
</dbReference>
<evidence type="ECO:0000256" key="2">
    <source>
        <dbReference type="SAM" id="Phobius"/>
    </source>
</evidence>
<dbReference type="AlphaFoldDB" id="A0A433JP28"/>
<reference evidence="4 5" key="1">
    <citation type="submission" date="2018-12" db="EMBL/GenBank/DDBJ databases">
        <authorList>
            <person name="Li F."/>
        </authorList>
    </citation>
    <scope>NUCLEOTIDE SEQUENCE [LARGE SCALE GENOMIC DNA]</scope>
    <source>
        <strain evidence="4 5">EGI 6500705</strain>
    </source>
</reference>
<feature type="region of interest" description="Disordered" evidence="1">
    <location>
        <begin position="1"/>
        <end position="55"/>
    </location>
</feature>
<proteinExistence type="predicted"/>
<feature type="transmembrane region" description="Helical" evidence="2">
    <location>
        <begin position="79"/>
        <end position="101"/>
    </location>
</feature>
<name>A0A433JP28_9MICO</name>
<organism evidence="4 5">
    <name type="scientific">Labedella endophytica</name>
    <dbReference type="NCBI Taxonomy" id="1523160"/>
    <lineage>
        <taxon>Bacteria</taxon>
        <taxon>Bacillati</taxon>
        <taxon>Actinomycetota</taxon>
        <taxon>Actinomycetes</taxon>
        <taxon>Micrococcales</taxon>
        <taxon>Microbacteriaceae</taxon>
        <taxon>Labedella</taxon>
    </lineage>
</organism>
<evidence type="ECO:0000313" key="5">
    <source>
        <dbReference type="Proteomes" id="UP000274909"/>
    </source>
</evidence>
<keyword evidence="2" id="KW-0472">Membrane</keyword>
<evidence type="ECO:0000256" key="1">
    <source>
        <dbReference type="SAM" id="MobiDB-lite"/>
    </source>
</evidence>
<dbReference type="InterPro" id="IPR036249">
    <property type="entry name" value="Thioredoxin-like_sf"/>
</dbReference>
<dbReference type="Proteomes" id="UP000274909">
    <property type="component" value="Unassembled WGS sequence"/>
</dbReference>
<sequence length="301" mass="32093">MARPSSPPTTTGSRVSANAMPPPMDPAHAAPSTPDHLPLDRNLPMASTKKNESARMREIREKANEQRRAELKAAARRRALIQAGIIAVIIAVVAGGAFAVYNASRGSSELTIPDATATVSVDGAETPFSIDESRIRIGADDAPVTVGLVEDYSCPHFQEYEAEIGSTITDLVADGSIAFEMTPVQIVTNYGVRAGSAAACVAVDEPSSWLTVHEALFERHDGRSDGWRNTDLREFVEGLGVSNTDALDCIEDGTYENWIRQNTTAASEAGITSTPTLLIDGEAVSRLTAEQLRARVASLSE</sequence>
<protein>
    <recommendedName>
        <fullName evidence="3">Thioredoxin-like fold domain-containing protein</fullName>
    </recommendedName>
</protein>
<dbReference type="InterPro" id="IPR012336">
    <property type="entry name" value="Thioredoxin-like_fold"/>
</dbReference>
<keyword evidence="2" id="KW-1133">Transmembrane helix</keyword>
<dbReference type="EMBL" id="RZGZ01000004">
    <property type="protein sequence ID" value="RUQ98118.1"/>
    <property type="molecule type" value="Genomic_DNA"/>
</dbReference>
<gene>
    <name evidence="4" type="ORF">ELQ94_13915</name>
</gene>
<dbReference type="OrthoDB" id="117402at2"/>